<evidence type="ECO:0000313" key="2">
    <source>
        <dbReference type="EMBL" id="WUR39731.1"/>
    </source>
</evidence>
<feature type="domain" description="DUF397" evidence="1">
    <location>
        <begin position="9"/>
        <end position="29"/>
    </location>
</feature>
<keyword evidence="3" id="KW-1185">Reference proteome</keyword>
<gene>
    <name evidence="2" type="ORF">OHN36_22545</name>
</gene>
<organism evidence="2 3">
    <name type="scientific">Streptomyces griseoaurantiacus</name>
    <dbReference type="NCBI Taxonomy" id="68213"/>
    <lineage>
        <taxon>Bacteria</taxon>
        <taxon>Bacillati</taxon>
        <taxon>Actinomycetota</taxon>
        <taxon>Actinomycetes</taxon>
        <taxon>Kitasatosporales</taxon>
        <taxon>Streptomycetaceae</taxon>
        <taxon>Streptomyces</taxon>
        <taxon>Streptomyces aurantiacus group</taxon>
    </lineage>
</organism>
<sequence length="95" mass="9866">MRRYDLTNARWRKSSYSNGEGGSCVEVAHAFPGAARWRKSSYSDGNGGSCVEVADGVPGLVPVRDSKVPDGPVLVIGAAAWAEFVGGVTIAPLSA</sequence>
<dbReference type="InterPro" id="IPR007278">
    <property type="entry name" value="DUF397"/>
</dbReference>
<protein>
    <submittedName>
        <fullName evidence="2">DUF397 domain-containing protein</fullName>
    </submittedName>
</protein>
<feature type="domain" description="DUF397" evidence="1">
    <location>
        <begin position="35"/>
        <end position="88"/>
    </location>
</feature>
<dbReference type="EMBL" id="CP108330">
    <property type="protein sequence ID" value="WUR39731.1"/>
    <property type="molecule type" value="Genomic_DNA"/>
</dbReference>
<dbReference type="Proteomes" id="UP001432161">
    <property type="component" value="Chromosome"/>
</dbReference>
<proteinExistence type="predicted"/>
<evidence type="ECO:0000259" key="1">
    <source>
        <dbReference type="Pfam" id="PF04149"/>
    </source>
</evidence>
<name>A0ABZ1V591_9ACTN</name>
<dbReference type="Pfam" id="PF04149">
    <property type="entry name" value="DUF397"/>
    <property type="match status" value="2"/>
</dbReference>
<reference evidence="2" key="1">
    <citation type="submission" date="2022-10" db="EMBL/GenBank/DDBJ databases">
        <title>The complete genomes of actinobacterial strains from the NBC collection.</title>
        <authorList>
            <person name="Joergensen T.S."/>
            <person name="Alvarez Arevalo M."/>
            <person name="Sterndorff E.B."/>
            <person name="Faurdal D."/>
            <person name="Vuksanovic O."/>
            <person name="Mourched A.-S."/>
            <person name="Charusanti P."/>
            <person name="Shaw S."/>
            <person name="Blin K."/>
            <person name="Weber T."/>
        </authorList>
    </citation>
    <scope>NUCLEOTIDE SEQUENCE</scope>
    <source>
        <strain evidence="2">NBC_00489</strain>
    </source>
</reference>
<evidence type="ECO:0000313" key="3">
    <source>
        <dbReference type="Proteomes" id="UP001432161"/>
    </source>
</evidence>
<accession>A0ABZ1V591</accession>